<evidence type="ECO:0000313" key="3">
    <source>
        <dbReference type="Proteomes" id="UP000593737"/>
    </source>
</evidence>
<dbReference type="KEGG" id="nkf:Nkreftii_002058"/>
<feature type="transmembrane region" description="Helical" evidence="1">
    <location>
        <begin position="83"/>
        <end position="100"/>
    </location>
</feature>
<dbReference type="EMBL" id="CP047423">
    <property type="protein sequence ID" value="QPD04284.1"/>
    <property type="molecule type" value="Genomic_DNA"/>
</dbReference>
<keyword evidence="1" id="KW-0812">Transmembrane</keyword>
<keyword evidence="1" id="KW-1133">Transmembrane helix</keyword>
<accession>A0A7S8FEF4</accession>
<evidence type="ECO:0000313" key="2">
    <source>
        <dbReference type="EMBL" id="QPD04284.1"/>
    </source>
</evidence>
<proteinExistence type="predicted"/>
<gene>
    <name evidence="2" type="ORF">Nkreftii_002058</name>
</gene>
<keyword evidence="1" id="KW-0472">Membrane</keyword>
<dbReference type="AlphaFoldDB" id="A0A7S8FEF4"/>
<protein>
    <submittedName>
        <fullName evidence="2">Uncharacterized protein</fullName>
    </submittedName>
</protein>
<organism evidence="2 3">
    <name type="scientific">Candidatus Nitrospira kreftii</name>
    <dbReference type="NCBI Taxonomy" id="2652173"/>
    <lineage>
        <taxon>Bacteria</taxon>
        <taxon>Pseudomonadati</taxon>
        <taxon>Nitrospirota</taxon>
        <taxon>Nitrospiria</taxon>
        <taxon>Nitrospirales</taxon>
        <taxon>Nitrospiraceae</taxon>
        <taxon>Nitrospira</taxon>
    </lineage>
</organism>
<feature type="transmembrane region" description="Helical" evidence="1">
    <location>
        <begin position="59"/>
        <end position="77"/>
    </location>
</feature>
<evidence type="ECO:0000256" key="1">
    <source>
        <dbReference type="SAM" id="Phobius"/>
    </source>
</evidence>
<name>A0A7S8FEF4_9BACT</name>
<feature type="transmembrane region" description="Helical" evidence="1">
    <location>
        <begin position="28"/>
        <end position="47"/>
    </location>
</feature>
<dbReference type="Proteomes" id="UP000593737">
    <property type="component" value="Chromosome"/>
</dbReference>
<sequence>MLIKRVVTGLILGALAGAVQVWFFERDLMYLWASAAAGVMYMSAWVLFTDWLKLAGGKVLLGAVAGLLAAVVWWAIAVPVENMFIQSAVAGLCFGAAYAWSDQRMP</sequence>
<reference evidence="2 3" key="1">
    <citation type="journal article" date="2020" name="ISME J.">
        <title>Enrichment and physiological characterization of a novel comammox Nitrospira indicates ammonium inhibition of complete nitrification.</title>
        <authorList>
            <person name="Sakoula D."/>
            <person name="Koch H."/>
            <person name="Frank J."/>
            <person name="Jetten M.S.M."/>
            <person name="van Kessel M.A.H.J."/>
            <person name="Lucker S."/>
        </authorList>
    </citation>
    <scope>NUCLEOTIDE SEQUENCE [LARGE SCALE GENOMIC DNA]</scope>
    <source>
        <strain evidence="2">Comreactor17</strain>
    </source>
</reference>